<reference evidence="2" key="1">
    <citation type="submission" date="2023-07" db="EMBL/GenBank/DDBJ databases">
        <title>Glyphosate-induced phosphonatase operons in soil bacteria of genus Achromobacter.</title>
        <authorList>
            <person name="Epiktetov D.O."/>
            <person name="Sviridov A.V."/>
            <person name="Tarlachkov S.V."/>
            <person name="Shushkova T.V."/>
            <person name="Toropygin I.Y."/>
            <person name="Leontievsky A."/>
        </authorList>
    </citation>
    <scope>NUCLEOTIDE SEQUENCE [LARGE SCALE GENOMIC DNA]</scope>
    <source>
        <strain evidence="2">Kg 16</strain>
    </source>
</reference>
<sequence>MKIVVLNYSGSVGKTMATSHVFAPRIPDAEIIAVETTNESAADLGLDVEQIRGEQFGRLFRKLLMAESAIVDVGASNIEDFLAELIKYDEAHHEVDHYVLPVVSSGKAQRETIKTIQALTQIGVPGERVRVLFNRVDADVKDEFAPIFGYAKQAGGFMANPEAAIFENEIFDLLANKRTTIKEILADETNYRQQLRETDRNDEKRISQLSDMVALQALARPVDRQLDKAFTALFM</sequence>
<dbReference type="RefSeq" id="WP_310535549.1">
    <property type="nucleotide sequence ID" value="NZ_JAVKVN010000010.1"/>
</dbReference>
<dbReference type="InterPro" id="IPR027417">
    <property type="entry name" value="P-loop_NTPase"/>
</dbReference>
<dbReference type="Gene3D" id="3.40.50.300">
    <property type="entry name" value="P-loop containing nucleotide triphosphate hydrolases"/>
    <property type="match status" value="1"/>
</dbReference>
<gene>
    <name evidence="1" type="primary">stbB</name>
    <name evidence="1" type="ORF">RIU57_24430</name>
</gene>
<proteinExistence type="predicted"/>
<evidence type="ECO:0000313" key="2">
    <source>
        <dbReference type="Proteomes" id="UP001264156"/>
    </source>
</evidence>
<name>A0ABU2DJR3_ACHAE</name>
<dbReference type="NCBIfam" id="NF041292">
    <property type="entry name" value="StbB"/>
    <property type="match status" value="1"/>
</dbReference>
<dbReference type="InterPro" id="IPR047985">
    <property type="entry name" value="StbB-like"/>
</dbReference>
<organism evidence="1 2">
    <name type="scientific">Achromobacter aegrifaciens</name>
    <dbReference type="NCBI Taxonomy" id="1287736"/>
    <lineage>
        <taxon>Bacteria</taxon>
        <taxon>Pseudomonadati</taxon>
        <taxon>Pseudomonadota</taxon>
        <taxon>Betaproteobacteria</taxon>
        <taxon>Burkholderiales</taxon>
        <taxon>Alcaligenaceae</taxon>
        <taxon>Achromobacter</taxon>
    </lineage>
</organism>
<comment type="caution">
    <text evidence="1">The sequence shown here is derived from an EMBL/GenBank/DDBJ whole genome shotgun (WGS) entry which is preliminary data.</text>
</comment>
<protein>
    <submittedName>
        <fullName evidence="1">StbB family protein</fullName>
    </submittedName>
</protein>
<accession>A0ABU2DJR3</accession>
<keyword evidence="2" id="KW-1185">Reference proteome</keyword>
<dbReference type="EMBL" id="JAVKVN010000010">
    <property type="protein sequence ID" value="MDR7948288.1"/>
    <property type="molecule type" value="Genomic_DNA"/>
</dbReference>
<dbReference type="Proteomes" id="UP001264156">
    <property type="component" value="Unassembled WGS sequence"/>
</dbReference>
<evidence type="ECO:0000313" key="1">
    <source>
        <dbReference type="EMBL" id="MDR7948288.1"/>
    </source>
</evidence>